<evidence type="ECO:0000313" key="2">
    <source>
        <dbReference type="Proteomes" id="UP000036756"/>
    </source>
</evidence>
<evidence type="ECO:0000313" key="1">
    <source>
        <dbReference type="EMBL" id="KMT22305.1"/>
    </source>
</evidence>
<name>A0A0J8D8C1_CLOCY</name>
<keyword evidence="2" id="KW-1185">Reference proteome</keyword>
<dbReference type="PATRIC" id="fig|1121307.3.peg.1935"/>
<evidence type="ECO:0008006" key="3">
    <source>
        <dbReference type="Google" id="ProtNLM"/>
    </source>
</evidence>
<organism evidence="1 2">
    <name type="scientific">Clostridium cylindrosporum DSM 605</name>
    <dbReference type="NCBI Taxonomy" id="1121307"/>
    <lineage>
        <taxon>Bacteria</taxon>
        <taxon>Bacillati</taxon>
        <taxon>Bacillota</taxon>
        <taxon>Clostridia</taxon>
        <taxon>Eubacteriales</taxon>
        <taxon>Clostridiaceae</taxon>
        <taxon>Clostridium</taxon>
    </lineage>
</organism>
<accession>A0A0J8D8C1</accession>
<gene>
    <name evidence="1" type="ORF">CLCY_4c02780</name>
</gene>
<dbReference type="AlphaFoldDB" id="A0A0J8D8C1"/>
<dbReference type="Pfam" id="PF12655">
    <property type="entry name" value="CDIF630_02480-like"/>
    <property type="match status" value="1"/>
</dbReference>
<protein>
    <recommendedName>
        <fullName evidence="3">DUF3787 domain-containing protein</fullName>
    </recommendedName>
</protein>
<dbReference type="STRING" id="1121307.CLCY_4c02780"/>
<proteinExistence type="predicted"/>
<dbReference type="InterPro" id="IPR024209">
    <property type="entry name" value="CDIF630_02480-like"/>
</dbReference>
<sequence length="55" mass="6248">MASDNTKEHNIKIPIEKHDTAAWANIEKLQPVSNVSIPHKSEVRNAKDWVDANQK</sequence>
<dbReference type="OrthoDB" id="1708132at2"/>
<comment type="caution">
    <text evidence="1">The sequence shown here is derived from an EMBL/GenBank/DDBJ whole genome shotgun (WGS) entry which is preliminary data.</text>
</comment>
<dbReference type="EMBL" id="LFVU01000024">
    <property type="protein sequence ID" value="KMT22305.1"/>
    <property type="molecule type" value="Genomic_DNA"/>
</dbReference>
<reference evidence="1 2" key="1">
    <citation type="submission" date="2015-06" db="EMBL/GenBank/DDBJ databases">
        <title>Draft genome sequence of the purine-degrading Clostridium cylindrosporum HC-1 (DSM 605).</title>
        <authorList>
            <person name="Poehlein A."/>
            <person name="Schiel-Bengelsdorf B."/>
            <person name="Bengelsdorf F."/>
            <person name="Daniel R."/>
            <person name="Duerre P."/>
        </authorList>
    </citation>
    <scope>NUCLEOTIDE SEQUENCE [LARGE SCALE GENOMIC DNA]</scope>
    <source>
        <strain evidence="1 2">DSM 605</strain>
    </source>
</reference>
<dbReference type="Proteomes" id="UP000036756">
    <property type="component" value="Unassembled WGS sequence"/>
</dbReference>
<dbReference type="RefSeq" id="WP_082141740.1">
    <property type="nucleotide sequence ID" value="NZ_LFVU01000024.1"/>
</dbReference>